<dbReference type="InterPro" id="IPR015914">
    <property type="entry name" value="PAPs_N"/>
</dbReference>
<name>A0ABV4UB66_9BACT</name>
<dbReference type="InterPro" id="IPR008979">
    <property type="entry name" value="Galactose-bd-like_sf"/>
</dbReference>
<comment type="caution">
    <text evidence="5">The sequence shown here is derived from an EMBL/GenBank/DDBJ whole genome shotgun (WGS) entry which is preliminary data.</text>
</comment>
<organism evidence="5 6">
    <name type="scientific">Natronomicrosphaera hydrolytica</name>
    <dbReference type="NCBI Taxonomy" id="3242702"/>
    <lineage>
        <taxon>Bacteria</taxon>
        <taxon>Pseudomonadati</taxon>
        <taxon>Planctomycetota</taxon>
        <taxon>Phycisphaerae</taxon>
        <taxon>Phycisphaerales</taxon>
        <taxon>Phycisphaeraceae</taxon>
        <taxon>Natronomicrosphaera</taxon>
    </lineage>
</organism>
<dbReference type="Gene3D" id="2.60.120.260">
    <property type="entry name" value="Galactose-binding domain-like"/>
    <property type="match status" value="1"/>
</dbReference>
<dbReference type="SUPFAM" id="SSF56300">
    <property type="entry name" value="Metallo-dependent phosphatases"/>
    <property type="match status" value="1"/>
</dbReference>
<gene>
    <name evidence="5" type="ORF">ACERK3_17490</name>
</gene>
<protein>
    <submittedName>
        <fullName evidence="5">Sugar-binding domain-containing protein</fullName>
    </submittedName>
</protein>
<evidence type="ECO:0000313" key="6">
    <source>
        <dbReference type="Proteomes" id="UP001575105"/>
    </source>
</evidence>
<dbReference type="InterPro" id="IPR006104">
    <property type="entry name" value="Glyco_hydro_2_N"/>
</dbReference>
<dbReference type="InterPro" id="IPR008963">
    <property type="entry name" value="Purple_acid_Pase-like_N"/>
</dbReference>
<dbReference type="RefSeq" id="WP_425346996.1">
    <property type="nucleotide sequence ID" value="NZ_JBGUBD010000015.1"/>
</dbReference>
<sequence>MVNLRRLRGGALGTLLVGGVINMAVASERPAGLLLTWQQDPTSTMTIDWHIDPERGHAASPTLRFAQAGTDTWSQREAKQIAFPYSDRVVYRIELTDLAADTDYYFHVGDFDRRYMFRTMPRTLDQPLVFATAGDTRHANDWTRLMRHVLDEHDPAFVVWAWGKAFYGNRPEGFLERWHQWFEVAKDALVDDEGRVRPVVGSISSQEVRSSAGVEHVNDSWRDEQAPFFYRLWAYPGQPGYGVLDFGTYLSLVSLDTETNPIEGEQYRWLETTLADRRDVQHVIPHYYLAAFPSDRDYYEPNREVRENWVPLFERNGIRLAIEESDMTYKRTPPIRNGRPDPRGVMYVGSGSWGAGGRAKHDPDVTWYLQASAPSYHCVVVTLDGEDESFIVVDMHGQKVDAYPDENMASLGLGTADAFVEQIASLLGEAAPAERRAGAMLLEAFSNAYDADRPADREAFLQQMLAWYDDESQDVRLRSAAYQVLLMHADDVEQRGALLSRGMNDASARIRAHALTVREADLSSVTGRLLLQTLGEARMLEMRERAFVAATNRPSPAFPDQQAADAFEKVDAFELPVEDWAFKTDPWRIGHLKAWHEAEVDESGWMSAELQTHWHHFLDTSYQGVGWYRRVIDVPTMSPYDAVGLQFDGVEENAWVWIDGHYVGQHNLGPVGWNVPFQFDVTRLITPGQSHQITIRVMNQRSVGGVWDSVRLQTYRQSEASE</sequence>
<dbReference type="SUPFAM" id="SSF49363">
    <property type="entry name" value="Purple acid phosphatase, N-terminal domain"/>
    <property type="match status" value="1"/>
</dbReference>
<dbReference type="Gene3D" id="2.60.40.380">
    <property type="entry name" value="Purple acid phosphatase-like, N-terminal"/>
    <property type="match status" value="1"/>
</dbReference>
<dbReference type="SUPFAM" id="SSF49785">
    <property type="entry name" value="Galactose-binding domain-like"/>
    <property type="match status" value="1"/>
</dbReference>
<proteinExistence type="inferred from homology"/>
<reference evidence="5 6" key="1">
    <citation type="submission" date="2024-08" db="EMBL/GenBank/DDBJ databases">
        <title>Whole-genome sequencing of halo(alkali)philic microorganisms from hypersaline lakes.</title>
        <authorList>
            <person name="Sorokin D.Y."/>
            <person name="Merkel A.Y."/>
            <person name="Messina E."/>
            <person name="Yakimov M."/>
        </authorList>
    </citation>
    <scope>NUCLEOTIDE SEQUENCE [LARGE SCALE GENOMIC DNA]</scope>
    <source>
        <strain evidence="5 6">AB-hyl4</strain>
    </source>
</reference>
<evidence type="ECO:0000256" key="1">
    <source>
        <dbReference type="ARBA" id="ARBA00007401"/>
    </source>
</evidence>
<keyword evidence="2" id="KW-0732">Signal</keyword>
<evidence type="ECO:0000259" key="3">
    <source>
        <dbReference type="Pfam" id="PF02837"/>
    </source>
</evidence>
<evidence type="ECO:0000259" key="4">
    <source>
        <dbReference type="Pfam" id="PF16656"/>
    </source>
</evidence>
<feature type="domain" description="Purple acid phosphatase N-terminal" evidence="4">
    <location>
        <begin position="31"/>
        <end position="117"/>
    </location>
</feature>
<accession>A0ABV4UB66</accession>
<evidence type="ECO:0000313" key="5">
    <source>
        <dbReference type="EMBL" id="MFA9480071.1"/>
    </source>
</evidence>
<dbReference type="Pfam" id="PF16656">
    <property type="entry name" value="Pur_ac_phosph_N"/>
    <property type="match status" value="1"/>
</dbReference>
<dbReference type="Pfam" id="PF02837">
    <property type="entry name" value="Glyco_hydro_2_N"/>
    <property type="match status" value="1"/>
</dbReference>
<dbReference type="InterPro" id="IPR039331">
    <property type="entry name" value="PAPs-like"/>
</dbReference>
<dbReference type="Proteomes" id="UP001575105">
    <property type="component" value="Unassembled WGS sequence"/>
</dbReference>
<comment type="similarity">
    <text evidence="1">Belongs to the glycosyl hydrolase 2 family.</text>
</comment>
<evidence type="ECO:0000256" key="2">
    <source>
        <dbReference type="ARBA" id="ARBA00022729"/>
    </source>
</evidence>
<dbReference type="InterPro" id="IPR029052">
    <property type="entry name" value="Metallo-depent_PP-like"/>
</dbReference>
<dbReference type="Gene3D" id="3.60.21.10">
    <property type="match status" value="1"/>
</dbReference>
<feature type="domain" description="Glycosyl hydrolases family 2 sugar binding" evidence="3">
    <location>
        <begin position="621"/>
        <end position="700"/>
    </location>
</feature>
<dbReference type="EMBL" id="JBGUBD010000015">
    <property type="protein sequence ID" value="MFA9480071.1"/>
    <property type="molecule type" value="Genomic_DNA"/>
</dbReference>
<dbReference type="PANTHER" id="PTHR22953:SF153">
    <property type="entry name" value="PURPLE ACID PHOSPHATASE"/>
    <property type="match status" value="1"/>
</dbReference>
<keyword evidence="6" id="KW-1185">Reference proteome</keyword>
<dbReference type="PANTHER" id="PTHR22953">
    <property type="entry name" value="ACID PHOSPHATASE RELATED"/>
    <property type="match status" value="1"/>
</dbReference>